<dbReference type="GO" id="GO:0004534">
    <property type="term" value="F:5'-3' RNA exonuclease activity"/>
    <property type="evidence" value="ECO:0007669"/>
    <property type="project" value="TreeGrafter"/>
</dbReference>
<evidence type="ECO:0000256" key="3">
    <source>
        <dbReference type="ARBA" id="ARBA00022839"/>
    </source>
</evidence>
<dbReference type="Pfam" id="PF03159">
    <property type="entry name" value="XRN_N"/>
    <property type="match status" value="2"/>
</dbReference>
<sequence>MGVPKFYRWISERYPCLSETVKELQIPEFDNLYLDMNGIIHTCSHPDDNNPHFRITLEKILADICHYIEFLFRIIKPKKVFFMAIDGVAPRAKMNQQRGRRFRSAREAEECEKRARESGEVLPTEKRFDSNCITPGKNVKRELENQGKFYPQRKDLILTVSHQRARESGEVLPTEKRFDSNCITPGTEFMVTLHEHLKYFAAQKVSTDPLWHGVRVYLSGHETPGEGEHKIMDFIRHDRTQPGYDHNTRHCLYGLDADLMMLGLSTHEPHFSLLREEVRFGGKKDNKRPATPEETTFHLLHLSLFREYLDFEFKDLKGKLPFGYDVEAIIDDWVLMGFLVGNDFIPNLPHLHIRHDALPLLWKTYMDILPECGGYLNEGGHLNVPRFAKYMEELKKFDIERFTDMYTDLKWLEGKRQQNHTESTPVRIKPSVPLQNQFSAIGNNKEEYGDEALFGAGPGANSEEQTNTAEEDEENVDTFDEEFILHKRNYYQTKMEFETVTPEVLRDQAEGYVRAIQWILMYYYEGVPSWSWFYPHHYAPYISDITNFSDLVIEFDLGRPFFPFQQLMAVLPAASKDLLPAAYQPLMLNEDSPIIDFYPVNFQTDLNDKQQEWEAVVLIPFIEEVRLIRAMKDVENRLTDREKARNKHGPCLLYEYTTEDQGPYQSSMPGVFPDLGVNFAHITEVYMEDFYVEKGMLIKGLLPDCKLDVYYPGFPTMKHIPHTAFLKKCNVKVFQMCSKGENMMLQILGSDEDRVSPRVLEDVAKDYIDELVHVGWPHLYQAKVISVSDDENRFVSTDDGTKKVKGTPKMMKHTLNEEERGLWHREVDSITMRYHDRQGVDVGPTFFLVKALPVNGKKYVCGAHGTIILEKQFAFLPIPFVLQATCKDIAVHDPTYQAYSTLSELFPAKQSVFMMGSPHYGCQGEVLEVDEGESPRVRIHVSIPDEPDYNRIEAHPENFQQRYFPGYNLAQRLGINSHFLSRITGSIFIKKGSREEAKDTRGDSVNIGLNLKFTKRNEEVPGYTRLAPNGWTYSEKAMETIGEYLRKFPDLWDTIIGQQDNKTDNFYEADIFSKNGVTLKDVTTYLKTLPCSSIKTMKTGADILDEGIIQAIEKEVNRVTEENRKKQKRVKMQVKPHLLFRPIPNESSIVPDQTVTFMLFDRVVSVRQGYTVPFGLRGTIVGIHKAEKEADTMFEVVFDEAFIGGIIIRCTGNKGYRVPKTAVINISHGDRKYHGNTNRQKAAENFNKNAWRNDNSNNYKSGNYGDYNSGNSRNRGGYSGGNQDYNNRNQGRQLNNGHVNDNTYPRHGWQNQPPARSSTDSANVTFNESNRPKMDIRQESFDESQKDAPLHFVTPKIPSPGRPQKTQGQLQDSSRTMAAKMFQDSNNSEFADMWKELQKSSPSDNTSLNQAAMALNKLPDDPALSPKIASTSFNVQSLFDEASKSNAAELTSKLKDLSVFQDSNMEDGVLVCSLKKPDQDKEDGSAALKQMLNIDSEESEKLPPTKEVPSYGRQVSIQELFDGVKQKSSSETVQSPSSNQFHQAQDQQYPPKTSHNQNQPNQHNNLGRQSGNQGRPKSGGMHPNNPSMNVSRNPVMQLLGFCKSIGVSDPKYEFNRTIQSGGYTCVINLSNGARFQGATTPTQEAAAESAASIALHQLGATFQPSTQCHPLMMMHQRIPPPGMMPHRMPQSPRSHQPQQPFPSAFRPVQPAGQINVRGQGQHQNYHGGRGGNQGIYSWQQQQEHGRTRQHSDSIPSTVVYQPSEEQSPNKQQGLIEIPSPQ</sequence>
<feature type="compositionally biased region" description="Polar residues" evidence="5">
    <location>
        <begin position="1249"/>
        <end position="1261"/>
    </location>
</feature>
<dbReference type="Gene3D" id="2.30.30.750">
    <property type="match status" value="1"/>
</dbReference>
<evidence type="ECO:0000259" key="10">
    <source>
        <dbReference type="Pfam" id="PF18334"/>
    </source>
</evidence>
<feature type="region of interest" description="Disordered" evidence="5">
    <location>
        <begin position="1249"/>
        <end position="1333"/>
    </location>
</feature>
<keyword evidence="2 11" id="KW-0378">Hydrolase</keyword>
<evidence type="ECO:0000259" key="7">
    <source>
        <dbReference type="Pfam" id="PF17846"/>
    </source>
</evidence>
<keyword evidence="12" id="KW-1185">Reference proteome</keyword>
<feature type="region of interest" description="Disordered" evidence="5">
    <location>
        <begin position="1523"/>
        <end position="1592"/>
    </location>
</feature>
<gene>
    <name evidence="11" type="ORF">MGAL_10B011686</name>
</gene>
<dbReference type="InterPro" id="IPR041412">
    <property type="entry name" value="Xrn1_helical"/>
</dbReference>
<dbReference type="InterPro" id="IPR040992">
    <property type="entry name" value="XRN1_D1"/>
</dbReference>
<evidence type="ECO:0000259" key="8">
    <source>
        <dbReference type="Pfam" id="PF18129"/>
    </source>
</evidence>
<dbReference type="InterPro" id="IPR027073">
    <property type="entry name" value="5_3_exoribonuclease"/>
</dbReference>
<dbReference type="InterPro" id="IPR004859">
    <property type="entry name" value="Xrn1_N"/>
</dbReference>
<feature type="compositionally biased region" description="Low complexity" evidence="5">
    <location>
        <begin position="1689"/>
        <end position="1703"/>
    </location>
</feature>
<keyword evidence="3" id="KW-0269">Exonuclease</keyword>
<dbReference type="Pfam" id="PF18332">
    <property type="entry name" value="XRN1_D1"/>
    <property type="match status" value="1"/>
</dbReference>
<evidence type="ECO:0000313" key="11">
    <source>
        <dbReference type="EMBL" id="VDI52941.1"/>
    </source>
</evidence>
<feature type="domain" description="5'-3' exoribonuclease 1 SH3-like" evidence="8">
    <location>
        <begin position="1156"/>
        <end position="1225"/>
    </location>
</feature>
<proteinExistence type="inferred from homology"/>
<dbReference type="Gene3D" id="2.170.260.40">
    <property type="match status" value="1"/>
</dbReference>
<dbReference type="Pfam" id="PF17846">
    <property type="entry name" value="XRN_M"/>
    <property type="match status" value="1"/>
</dbReference>
<accession>A0A8B6FU85</accession>
<feature type="compositionally biased region" description="Polar residues" evidence="5">
    <location>
        <begin position="1752"/>
        <end position="1772"/>
    </location>
</feature>
<dbReference type="InterPro" id="IPR047007">
    <property type="entry name" value="XRN1_D1_sf"/>
</dbReference>
<name>A0A8B6FU85_MYTGA</name>
<dbReference type="PANTHER" id="PTHR12341:SF7">
    <property type="entry name" value="5'-3' EXORIBONUCLEASE 1"/>
    <property type="match status" value="1"/>
</dbReference>
<feature type="compositionally biased region" description="Low complexity" evidence="5">
    <location>
        <begin position="1286"/>
        <end position="1297"/>
    </location>
</feature>
<dbReference type="EC" id="3.1.13.-" evidence="11"/>
<keyword evidence="1" id="KW-0540">Nuclease</keyword>
<evidence type="ECO:0000256" key="2">
    <source>
        <dbReference type="ARBA" id="ARBA00022801"/>
    </source>
</evidence>
<dbReference type="PIRSF" id="PIRSF006743">
    <property type="entry name" value="Exonuclease_Xnr1"/>
    <property type="match status" value="1"/>
</dbReference>
<feature type="compositionally biased region" description="Polar residues" evidence="5">
    <location>
        <begin position="1298"/>
        <end position="1329"/>
    </location>
</feature>
<dbReference type="InterPro" id="IPR047008">
    <property type="entry name" value="XRN1_SH3_sf"/>
</dbReference>
<evidence type="ECO:0000259" key="9">
    <source>
        <dbReference type="Pfam" id="PF18332"/>
    </source>
</evidence>
<evidence type="ECO:0000256" key="5">
    <source>
        <dbReference type="SAM" id="MobiDB-lite"/>
    </source>
</evidence>
<dbReference type="GO" id="GO:0005634">
    <property type="term" value="C:nucleus"/>
    <property type="evidence" value="ECO:0007669"/>
    <property type="project" value="TreeGrafter"/>
</dbReference>
<dbReference type="FunFam" id="3.40.50.12390:FF:000002">
    <property type="entry name" value="5'-3' exoribonuclease 1"/>
    <property type="match status" value="1"/>
</dbReference>
<organism evidence="11 12">
    <name type="scientific">Mytilus galloprovincialis</name>
    <name type="common">Mediterranean mussel</name>
    <dbReference type="NCBI Taxonomy" id="29158"/>
    <lineage>
        <taxon>Eukaryota</taxon>
        <taxon>Metazoa</taxon>
        <taxon>Spiralia</taxon>
        <taxon>Lophotrochozoa</taxon>
        <taxon>Mollusca</taxon>
        <taxon>Bivalvia</taxon>
        <taxon>Autobranchia</taxon>
        <taxon>Pteriomorphia</taxon>
        <taxon>Mytilida</taxon>
        <taxon>Mytiloidea</taxon>
        <taxon>Mytilidae</taxon>
        <taxon>Mytilinae</taxon>
        <taxon>Mytilus</taxon>
    </lineage>
</organism>
<dbReference type="Pfam" id="PF18129">
    <property type="entry name" value="SH3_12"/>
    <property type="match status" value="1"/>
</dbReference>
<feature type="region of interest" description="Disordered" evidence="5">
    <location>
        <begin position="1681"/>
        <end position="1781"/>
    </location>
</feature>
<dbReference type="InterPro" id="IPR041385">
    <property type="entry name" value="SH3_12"/>
</dbReference>
<dbReference type="GO" id="GO:0016075">
    <property type="term" value="P:rRNA catabolic process"/>
    <property type="evidence" value="ECO:0007669"/>
    <property type="project" value="TreeGrafter"/>
</dbReference>
<feature type="compositionally biased region" description="Low complexity" evidence="5">
    <location>
        <begin position="1555"/>
        <end position="1565"/>
    </location>
</feature>
<dbReference type="InterPro" id="IPR041106">
    <property type="entry name" value="XRN1_D2_D3"/>
</dbReference>
<feature type="compositionally biased region" description="Polar residues" evidence="5">
    <location>
        <begin position="1566"/>
        <end position="1575"/>
    </location>
</feature>
<dbReference type="Gene3D" id="1.25.40.1050">
    <property type="match status" value="1"/>
</dbReference>
<feature type="domain" description="Exoribonuclease Xrn1 D2/D3" evidence="10">
    <location>
        <begin position="902"/>
        <end position="1130"/>
    </location>
</feature>
<feature type="domain" description="Xrn1 helical" evidence="7">
    <location>
        <begin position="324"/>
        <end position="654"/>
    </location>
</feature>
<feature type="compositionally biased region" description="Polar residues" evidence="5">
    <location>
        <begin position="1526"/>
        <end position="1554"/>
    </location>
</feature>
<feature type="domain" description="5'-3' exoribonuclease 1 D1" evidence="9">
    <location>
        <begin position="700"/>
        <end position="893"/>
    </location>
</feature>
<feature type="compositionally biased region" description="Low complexity" evidence="5">
    <location>
        <begin position="1267"/>
        <end position="1276"/>
    </location>
</feature>
<evidence type="ECO:0000256" key="1">
    <source>
        <dbReference type="ARBA" id="ARBA00022722"/>
    </source>
</evidence>
<comment type="similarity">
    <text evidence="4">Belongs to the 5'-3' exonuclease family.</text>
</comment>
<dbReference type="Gene3D" id="3.30.160.20">
    <property type="match status" value="1"/>
</dbReference>
<comment type="caution">
    <text evidence="11">The sequence shown here is derived from an EMBL/GenBank/DDBJ whole genome shotgun (WGS) entry which is preliminary data.</text>
</comment>
<dbReference type="Gene3D" id="3.40.50.12390">
    <property type="match status" value="2"/>
</dbReference>
<dbReference type="GO" id="GO:0003723">
    <property type="term" value="F:RNA binding"/>
    <property type="evidence" value="ECO:0007669"/>
    <property type="project" value="TreeGrafter"/>
</dbReference>
<reference evidence="11" key="1">
    <citation type="submission" date="2018-11" db="EMBL/GenBank/DDBJ databases">
        <authorList>
            <person name="Alioto T."/>
            <person name="Alioto T."/>
        </authorList>
    </citation>
    <scope>NUCLEOTIDE SEQUENCE</scope>
</reference>
<dbReference type="EMBL" id="UYJE01007246">
    <property type="protein sequence ID" value="VDI52941.1"/>
    <property type="molecule type" value="Genomic_DNA"/>
</dbReference>
<dbReference type="Pfam" id="PF18334">
    <property type="entry name" value="XRN1_D2_D3"/>
    <property type="match status" value="1"/>
</dbReference>
<feature type="domain" description="Xrn1 N-terminal" evidence="6">
    <location>
        <begin position="1"/>
        <end position="154"/>
    </location>
</feature>
<evidence type="ECO:0000313" key="12">
    <source>
        <dbReference type="Proteomes" id="UP000596742"/>
    </source>
</evidence>
<protein>
    <submittedName>
        <fullName evidence="11">5'-3' exoribonuclease 1</fullName>
        <ecNumber evidence="11">3.1.13.-</ecNumber>
    </submittedName>
</protein>
<dbReference type="SUPFAM" id="SSF54768">
    <property type="entry name" value="dsRNA-binding domain-like"/>
    <property type="match status" value="1"/>
</dbReference>
<dbReference type="OrthoDB" id="372487at2759"/>
<dbReference type="Proteomes" id="UP000596742">
    <property type="component" value="Unassembled WGS sequence"/>
</dbReference>
<evidence type="ECO:0000259" key="6">
    <source>
        <dbReference type="Pfam" id="PF03159"/>
    </source>
</evidence>
<dbReference type="PANTHER" id="PTHR12341">
    <property type="entry name" value="5'-&gt;3' EXORIBONUCLEASE"/>
    <property type="match status" value="1"/>
</dbReference>
<dbReference type="GO" id="GO:0000956">
    <property type="term" value="P:nuclear-transcribed mRNA catabolic process"/>
    <property type="evidence" value="ECO:0007669"/>
    <property type="project" value="InterPro"/>
</dbReference>
<feature type="domain" description="Xrn1 N-terminal" evidence="6">
    <location>
        <begin position="164"/>
        <end position="277"/>
    </location>
</feature>
<dbReference type="CDD" id="cd18673">
    <property type="entry name" value="PIN_XRN1-2-like"/>
    <property type="match status" value="1"/>
</dbReference>
<evidence type="ECO:0000256" key="4">
    <source>
        <dbReference type="ARBA" id="ARBA00038299"/>
    </source>
</evidence>
<dbReference type="InterPro" id="IPR016494">
    <property type="entry name" value="5_3_exoribonuclease_1"/>
</dbReference>